<dbReference type="OrthoDB" id="62093at2"/>
<evidence type="ECO:0000313" key="2">
    <source>
        <dbReference type="EMBL" id="PWR13249.1"/>
    </source>
</evidence>
<dbReference type="EMBL" id="QGKS01000269">
    <property type="protein sequence ID" value="PWR13249.1"/>
    <property type="molecule type" value="Genomic_DNA"/>
</dbReference>
<proteinExistence type="predicted"/>
<evidence type="ECO:0000259" key="1">
    <source>
        <dbReference type="Pfam" id="PF01370"/>
    </source>
</evidence>
<name>A0A317DEK8_9ACTN</name>
<sequence>MTRLLLFGANGFLGRHVRAALTPDHTLTCPRRSECDLPTVDLPELTELIRSVRPAAVVNCTGRLDGTDRQLVDAHTQVTARLVDAVVAGAPDARLIRLGSAGEYGPVPFGQQVRESHPAEPVGAYGLSHLAATRLMETAVAAGRLDGVVLRVFNPIGPGLGEQNVVGRAARLIRTALARHAPEVALGPLDAYRDLVDARDVALAVRAAVRLSRPHPVVFNVGTGTAVRIRQVVSMLAAAAGYPGGIAETAPGPGAARSATVPWMCADVSSAAGELGWRPSYDLTETVKAIWTEAAGLGDSSSSRE</sequence>
<reference evidence="2 3" key="1">
    <citation type="submission" date="2018-05" db="EMBL/GenBank/DDBJ databases">
        <title>Micromonosporas from Atacama Desert.</title>
        <authorList>
            <person name="Carro L."/>
            <person name="Golinska P."/>
            <person name="Klenk H.-P."/>
            <person name="Goodfellow M."/>
        </authorList>
    </citation>
    <scope>NUCLEOTIDE SEQUENCE [LARGE SCALE GENOMIC DNA]</scope>
    <source>
        <strain evidence="2 3">4G51</strain>
    </source>
</reference>
<feature type="domain" description="NAD-dependent epimerase/dehydratase" evidence="1">
    <location>
        <begin position="5"/>
        <end position="222"/>
    </location>
</feature>
<gene>
    <name evidence="2" type="ORF">DKT69_21475</name>
</gene>
<dbReference type="PANTHER" id="PTHR43245">
    <property type="entry name" value="BIFUNCTIONAL POLYMYXIN RESISTANCE PROTEIN ARNA"/>
    <property type="match status" value="1"/>
</dbReference>
<comment type="caution">
    <text evidence="2">The sequence shown here is derived from an EMBL/GenBank/DDBJ whole genome shotgun (WGS) entry which is preliminary data.</text>
</comment>
<dbReference type="PANTHER" id="PTHR43245:SF13">
    <property type="entry name" value="UDP-D-APIOSE_UDP-D-XYLOSE SYNTHASE 2"/>
    <property type="match status" value="1"/>
</dbReference>
<dbReference type="Proteomes" id="UP000246050">
    <property type="component" value="Unassembled WGS sequence"/>
</dbReference>
<dbReference type="AlphaFoldDB" id="A0A317DEK8"/>
<protein>
    <submittedName>
        <fullName evidence="2">NAD(P)-dependent oxidoreductase</fullName>
    </submittedName>
</protein>
<organism evidence="2 3">
    <name type="scientific">Micromonospora sicca</name>
    <dbReference type="NCBI Taxonomy" id="2202420"/>
    <lineage>
        <taxon>Bacteria</taxon>
        <taxon>Bacillati</taxon>
        <taxon>Actinomycetota</taxon>
        <taxon>Actinomycetes</taxon>
        <taxon>Micromonosporales</taxon>
        <taxon>Micromonosporaceae</taxon>
        <taxon>Micromonospora</taxon>
    </lineage>
</organism>
<dbReference type="Gene3D" id="3.40.50.720">
    <property type="entry name" value="NAD(P)-binding Rossmann-like Domain"/>
    <property type="match status" value="1"/>
</dbReference>
<dbReference type="InterPro" id="IPR050177">
    <property type="entry name" value="Lipid_A_modif_metabolic_enz"/>
</dbReference>
<dbReference type="Gene3D" id="3.90.25.10">
    <property type="entry name" value="UDP-galactose 4-epimerase, domain 1"/>
    <property type="match status" value="1"/>
</dbReference>
<accession>A0A317DEK8</accession>
<dbReference type="SUPFAM" id="SSF51735">
    <property type="entry name" value="NAD(P)-binding Rossmann-fold domains"/>
    <property type="match status" value="1"/>
</dbReference>
<dbReference type="Pfam" id="PF01370">
    <property type="entry name" value="Epimerase"/>
    <property type="match status" value="1"/>
</dbReference>
<dbReference type="InterPro" id="IPR036291">
    <property type="entry name" value="NAD(P)-bd_dom_sf"/>
</dbReference>
<evidence type="ECO:0000313" key="3">
    <source>
        <dbReference type="Proteomes" id="UP000246050"/>
    </source>
</evidence>
<dbReference type="InterPro" id="IPR001509">
    <property type="entry name" value="Epimerase_deHydtase"/>
</dbReference>
<dbReference type="RefSeq" id="WP_109803317.1">
    <property type="nucleotide sequence ID" value="NZ_QGKS01000269.1"/>
</dbReference>